<dbReference type="Gene3D" id="3.40.5.100">
    <property type="match status" value="1"/>
</dbReference>
<comment type="catalytic activity">
    <reaction evidence="8">
        <text>arsenic triglutathione + 3 [thioredoxin]-dithiol + 3 S-adenosyl-L-methionine = trimethylarsine + 3 [thioredoxin]-disulfide + 3 glutathione + 3 S-adenosyl-L-homocysteine + 3 H(+)</text>
        <dbReference type="Rhea" id="RHEA:69432"/>
        <dbReference type="Rhea" id="RHEA-COMP:10698"/>
        <dbReference type="Rhea" id="RHEA-COMP:10700"/>
        <dbReference type="ChEBI" id="CHEBI:15378"/>
        <dbReference type="ChEBI" id="CHEBI:27130"/>
        <dbReference type="ChEBI" id="CHEBI:29950"/>
        <dbReference type="ChEBI" id="CHEBI:50058"/>
        <dbReference type="ChEBI" id="CHEBI:57856"/>
        <dbReference type="ChEBI" id="CHEBI:57925"/>
        <dbReference type="ChEBI" id="CHEBI:59789"/>
        <dbReference type="ChEBI" id="CHEBI:183640"/>
        <dbReference type="EC" id="2.1.1.137"/>
    </reaction>
</comment>
<evidence type="ECO:0000256" key="2">
    <source>
        <dbReference type="ARBA" id="ARBA00022691"/>
    </source>
</evidence>
<dbReference type="Proteomes" id="UP001290861">
    <property type="component" value="Unassembled WGS sequence"/>
</dbReference>
<dbReference type="EC" id="2.1.1.137" evidence="4"/>
<keyword evidence="2" id="KW-0949">S-adenosyl-L-methionine</keyword>
<comment type="catalytic activity">
    <reaction evidence="6">
        <text>arsenic triglutathione + [thioredoxin]-dithiol + S-adenosyl-L-methionine + 2 H2O = methylarsonous acid + [thioredoxin]-disulfide + 3 glutathione + S-adenosyl-L-homocysteine + H(+)</text>
        <dbReference type="Rhea" id="RHEA:69460"/>
        <dbReference type="Rhea" id="RHEA-COMP:10698"/>
        <dbReference type="Rhea" id="RHEA-COMP:10700"/>
        <dbReference type="ChEBI" id="CHEBI:15377"/>
        <dbReference type="ChEBI" id="CHEBI:15378"/>
        <dbReference type="ChEBI" id="CHEBI:17826"/>
        <dbReference type="ChEBI" id="CHEBI:29950"/>
        <dbReference type="ChEBI" id="CHEBI:50058"/>
        <dbReference type="ChEBI" id="CHEBI:57856"/>
        <dbReference type="ChEBI" id="CHEBI:57925"/>
        <dbReference type="ChEBI" id="CHEBI:59789"/>
        <dbReference type="ChEBI" id="CHEBI:183640"/>
        <dbReference type="EC" id="2.1.1.137"/>
    </reaction>
</comment>
<dbReference type="Pfam" id="PF13847">
    <property type="entry name" value="Methyltransf_31"/>
    <property type="match status" value="1"/>
</dbReference>
<evidence type="ECO:0000313" key="10">
    <source>
        <dbReference type="EMBL" id="MDZ8118216.1"/>
    </source>
</evidence>
<dbReference type="PANTHER" id="PTHR43675:SF8">
    <property type="entry name" value="ARSENITE METHYLTRANSFERASE"/>
    <property type="match status" value="1"/>
</dbReference>
<dbReference type="SUPFAM" id="SSF53335">
    <property type="entry name" value="S-adenosyl-L-methionine-dependent methyltransferases"/>
    <property type="match status" value="1"/>
</dbReference>
<dbReference type="RefSeq" id="WP_322608014.1">
    <property type="nucleotide sequence ID" value="NZ_JARVCO010000007.1"/>
</dbReference>
<evidence type="ECO:0000256" key="8">
    <source>
        <dbReference type="ARBA" id="ARBA00048428"/>
    </source>
</evidence>
<proteinExistence type="inferred from homology"/>
<evidence type="ECO:0000259" key="9">
    <source>
        <dbReference type="Pfam" id="PF13847"/>
    </source>
</evidence>
<comment type="catalytic activity">
    <reaction evidence="7">
        <text>arsenic triglutathione + 2 [thioredoxin]-dithiol + 2 S-adenosyl-L-methionine + H2O = dimethylarsinous acid + 2 [thioredoxin]-disulfide + 3 glutathione + 2 S-adenosyl-L-homocysteine + 2 H(+)</text>
        <dbReference type="Rhea" id="RHEA:69464"/>
        <dbReference type="Rhea" id="RHEA-COMP:10698"/>
        <dbReference type="Rhea" id="RHEA-COMP:10700"/>
        <dbReference type="ChEBI" id="CHEBI:15377"/>
        <dbReference type="ChEBI" id="CHEBI:15378"/>
        <dbReference type="ChEBI" id="CHEBI:23808"/>
        <dbReference type="ChEBI" id="CHEBI:29950"/>
        <dbReference type="ChEBI" id="CHEBI:50058"/>
        <dbReference type="ChEBI" id="CHEBI:57856"/>
        <dbReference type="ChEBI" id="CHEBI:57925"/>
        <dbReference type="ChEBI" id="CHEBI:59789"/>
        <dbReference type="ChEBI" id="CHEBI:183640"/>
        <dbReference type="EC" id="2.1.1.137"/>
    </reaction>
</comment>
<keyword evidence="11" id="KW-1185">Reference proteome</keyword>
<name>A0ABU5MVV4_9BACT</name>
<feature type="domain" description="Methyltransferase" evidence="9">
    <location>
        <begin position="70"/>
        <end position="222"/>
    </location>
</feature>
<dbReference type="PANTHER" id="PTHR43675">
    <property type="entry name" value="ARSENITE METHYLTRANSFERASE"/>
    <property type="match status" value="1"/>
</dbReference>
<dbReference type="InterPro" id="IPR026669">
    <property type="entry name" value="Arsenite_MeTrfase-like"/>
</dbReference>
<dbReference type="InterPro" id="IPR025714">
    <property type="entry name" value="Methyltranfer_dom"/>
</dbReference>
<accession>A0ABU5MVV4</accession>
<dbReference type="GO" id="GO:0008168">
    <property type="term" value="F:methyltransferase activity"/>
    <property type="evidence" value="ECO:0007669"/>
    <property type="project" value="UniProtKB-KW"/>
</dbReference>
<dbReference type="CDD" id="cd02440">
    <property type="entry name" value="AdoMet_MTases"/>
    <property type="match status" value="1"/>
</dbReference>
<evidence type="ECO:0000256" key="1">
    <source>
        <dbReference type="ARBA" id="ARBA00022679"/>
    </source>
</evidence>
<keyword evidence="1" id="KW-0808">Transferase</keyword>
<dbReference type="GO" id="GO:0032259">
    <property type="term" value="P:methylation"/>
    <property type="evidence" value="ECO:0007669"/>
    <property type="project" value="UniProtKB-KW"/>
</dbReference>
<organism evidence="10 11">
    <name type="scientific">Pontiella agarivorans</name>
    <dbReference type="NCBI Taxonomy" id="3038953"/>
    <lineage>
        <taxon>Bacteria</taxon>
        <taxon>Pseudomonadati</taxon>
        <taxon>Kiritimatiellota</taxon>
        <taxon>Kiritimatiellia</taxon>
        <taxon>Kiritimatiellales</taxon>
        <taxon>Pontiellaceae</taxon>
        <taxon>Pontiella</taxon>
    </lineage>
</organism>
<keyword evidence="10" id="KW-0489">Methyltransferase</keyword>
<dbReference type="Gene3D" id="3.40.50.150">
    <property type="entry name" value="Vaccinia Virus protein VP39"/>
    <property type="match status" value="1"/>
</dbReference>
<protein>
    <recommendedName>
        <fullName evidence="5">Arsenite methyltransferase</fullName>
        <ecNumber evidence="4">2.1.1.137</ecNumber>
    </recommendedName>
</protein>
<dbReference type="InterPro" id="IPR029063">
    <property type="entry name" value="SAM-dependent_MTases_sf"/>
</dbReference>
<reference evidence="10 11" key="1">
    <citation type="journal article" date="2024" name="Appl. Environ. Microbiol.">
        <title>Pontiella agarivorans sp. nov., a novel marine anaerobic bacterium capable of degrading macroalgal polysaccharides and fixing nitrogen.</title>
        <authorList>
            <person name="Liu N."/>
            <person name="Kivenson V."/>
            <person name="Peng X."/>
            <person name="Cui Z."/>
            <person name="Lankiewicz T.S."/>
            <person name="Gosselin K.M."/>
            <person name="English C.J."/>
            <person name="Blair E.M."/>
            <person name="O'Malley M.A."/>
            <person name="Valentine D.L."/>
        </authorList>
    </citation>
    <scope>NUCLEOTIDE SEQUENCE [LARGE SCALE GENOMIC DNA]</scope>
    <source>
        <strain evidence="10 11">NLcol2</strain>
    </source>
</reference>
<comment type="caution">
    <text evidence="10">The sequence shown here is derived from an EMBL/GenBank/DDBJ whole genome shotgun (WGS) entry which is preliminary data.</text>
</comment>
<evidence type="ECO:0000256" key="7">
    <source>
        <dbReference type="ARBA" id="ARBA00047943"/>
    </source>
</evidence>
<gene>
    <name evidence="10" type="ORF">P9H32_06195</name>
</gene>
<evidence type="ECO:0000313" key="11">
    <source>
        <dbReference type="Proteomes" id="UP001290861"/>
    </source>
</evidence>
<evidence type="ECO:0000256" key="5">
    <source>
        <dbReference type="ARBA" id="ARBA00034545"/>
    </source>
</evidence>
<evidence type="ECO:0000256" key="6">
    <source>
        <dbReference type="ARBA" id="ARBA00047941"/>
    </source>
</evidence>
<comment type="similarity">
    <text evidence="3">Belongs to the methyltransferase superfamily. Arsenite methyltransferase family.</text>
</comment>
<evidence type="ECO:0000256" key="3">
    <source>
        <dbReference type="ARBA" id="ARBA00034487"/>
    </source>
</evidence>
<dbReference type="EMBL" id="JARVCO010000007">
    <property type="protein sequence ID" value="MDZ8118216.1"/>
    <property type="molecule type" value="Genomic_DNA"/>
</dbReference>
<sequence length="353" mass="39499">MEVLSKTDKHNAVSEYYGQTLEKSDDLKTNACCTVGAYPDYIQTPLGMIHEEVTGKYYGCGLTLPQELQGRRILDLGSGSGRDCYIAAFLAGPDGHVVGIDMTDEQLDVANRYVGYHMEKFGHGRPNVEFRKGLIEKLDAAGLEDNSFDIVISNCVINLCPDKEAALREIHRVLKPGGEFYFSDVYSDRRIPVNLQDDPVLYGECLSGALYEGDFIRLARRQGFNDPREVTRDPITIENRHVQTLVGSIKFDSITYRLFKLPELEDACEDFGQAVRYKGTLRHSPDVFELDAGHRFEKGRAYPVCGNTFNMLCRSRFAGHFDYFGDASVHFGRMIDCAPVHEADRAAGTDCGC</sequence>
<evidence type="ECO:0000256" key="4">
    <source>
        <dbReference type="ARBA" id="ARBA00034521"/>
    </source>
</evidence>